<organism evidence="1 2">
    <name type="scientific">Blastopirellula marina DSM 3645</name>
    <dbReference type="NCBI Taxonomy" id="314230"/>
    <lineage>
        <taxon>Bacteria</taxon>
        <taxon>Pseudomonadati</taxon>
        <taxon>Planctomycetota</taxon>
        <taxon>Planctomycetia</taxon>
        <taxon>Pirellulales</taxon>
        <taxon>Pirellulaceae</taxon>
        <taxon>Blastopirellula</taxon>
    </lineage>
</organism>
<sequence length="73" mass="7702">MTSAALVMKLPAKTMTAASPTNCPNKVSNSKAIQLPVAIGDGVITSLLYQTTAAFRHQVVAPKEGFLDRDRSA</sequence>
<evidence type="ECO:0000313" key="1">
    <source>
        <dbReference type="EMBL" id="EAQ77120.1"/>
    </source>
</evidence>
<evidence type="ECO:0000313" key="2">
    <source>
        <dbReference type="Proteomes" id="UP000004358"/>
    </source>
</evidence>
<dbReference type="HOGENOM" id="CLU_2697225_0_0_0"/>
<comment type="caution">
    <text evidence="1">The sequence shown here is derived from an EMBL/GenBank/DDBJ whole genome shotgun (WGS) entry which is preliminary data.</text>
</comment>
<accession>A4A288</accession>
<name>A4A288_9BACT</name>
<dbReference type="Proteomes" id="UP000004358">
    <property type="component" value="Unassembled WGS sequence"/>
</dbReference>
<dbReference type="EMBL" id="AANZ01000042">
    <property type="protein sequence ID" value="EAQ77120.1"/>
    <property type="molecule type" value="Genomic_DNA"/>
</dbReference>
<dbReference type="AlphaFoldDB" id="A4A288"/>
<gene>
    <name evidence="1" type="ORF">DSM3645_15905</name>
</gene>
<proteinExistence type="predicted"/>
<dbReference type="STRING" id="314230.DSM3645_15905"/>
<protein>
    <submittedName>
        <fullName evidence="1">Uncharacterized protein</fullName>
    </submittedName>
</protein>
<reference evidence="1 2" key="1">
    <citation type="submission" date="2006-02" db="EMBL/GenBank/DDBJ databases">
        <authorList>
            <person name="Amann R."/>
            <person name="Ferriera S."/>
            <person name="Johnson J."/>
            <person name="Kravitz S."/>
            <person name="Halpern A."/>
            <person name="Remington K."/>
            <person name="Beeson K."/>
            <person name="Tran B."/>
            <person name="Rogers Y.-H."/>
            <person name="Friedman R."/>
            <person name="Venter J.C."/>
        </authorList>
    </citation>
    <scope>NUCLEOTIDE SEQUENCE [LARGE SCALE GENOMIC DNA]</scope>
    <source>
        <strain evidence="1 2">DSM 3645</strain>
    </source>
</reference>